<keyword evidence="3 9" id="KW-0500">Molybdenum</keyword>
<evidence type="ECO:0000259" key="10">
    <source>
        <dbReference type="PROSITE" id="PS50893"/>
    </source>
</evidence>
<dbReference type="EC" id="3.6.3.25" evidence="12"/>
<name>A0A1T4U8Z4_9GAMM</name>
<dbReference type="PROSITE" id="PS00211">
    <property type="entry name" value="ABC_TRANSPORTER_1"/>
    <property type="match status" value="1"/>
</dbReference>
<keyword evidence="6 12" id="KW-0067">ATP-binding</keyword>
<dbReference type="PROSITE" id="PS50893">
    <property type="entry name" value="ABC_TRANSPORTER_2"/>
    <property type="match status" value="1"/>
</dbReference>
<evidence type="ECO:0000259" key="11">
    <source>
        <dbReference type="PROSITE" id="PS51866"/>
    </source>
</evidence>
<evidence type="ECO:0000256" key="1">
    <source>
        <dbReference type="ARBA" id="ARBA00022448"/>
    </source>
</evidence>
<dbReference type="SUPFAM" id="SSF50331">
    <property type="entry name" value="MOP-like"/>
    <property type="match status" value="1"/>
</dbReference>
<keyword evidence="7" id="KW-1278">Translocase</keyword>
<dbReference type="InterPro" id="IPR027417">
    <property type="entry name" value="P-loop_NTPase"/>
</dbReference>
<feature type="domain" description="ABC transporter" evidence="10">
    <location>
        <begin position="7"/>
        <end position="237"/>
    </location>
</feature>
<dbReference type="Gene3D" id="3.40.50.300">
    <property type="entry name" value="P-loop containing nucleotide triphosphate hydrolases"/>
    <property type="match status" value="1"/>
</dbReference>
<dbReference type="EMBL" id="FUWP01000018">
    <property type="protein sequence ID" value="SKA49154.1"/>
    <property type="molecule type" value="Genomic_DNA"/>
</dbReference>
<gene>
    <name evidence="12" type="primary">cysA</name>
    <name evidence="12" type="ORF">CZ814_02880</name>
</gene>
<keyword evidence="8" id="KW-0472">Membrane</keyword>
<evidence type="ECO:0000256" key="9">
    <source>
        <dbReference type="PROSITE-ProRule" id="PRU01213"/>
    </source>
</evidence>
<dbReference type="InterPro" id="IPR050334">
    <property type="entry name" value="Molybdenum_import_ModC"/>
</dbReference>
<keyword evidence="4" id="KW-0997">Cell inner membrane</keyword>
<evidence type="ECO:0000256" key="4">
    <source>
        <dbReference type="ARBA" id="ARBA00022519"/>
    </source>
</evidence>
<proteinExistence type="predicted"/>
<dbReference type="InterPro" id="IPR003593">
    <property type="entry name" value="AAA+_ATPase"/>
</dbReference>
<dbReference type="AlphaFoldDB" id="A0A1T4U8Z4"/>
<accession>A0A1T4U8Z4</accession>
<dbReference type="SMART" id="SM00382">
    <property type="entry name" value="AAA"/>
    <property type="match status" value="1"/>
</dbReference>
<dbReference type="Gene3D" id="2.40.50.100">
    <property type="match status" value="1"/>
</dbReference>
<dbReference type="Proteomes" id="UP000191116">
    <property type="component" value="Unassembled WGS sequence"/>
</dbReference>
<dbReference type="InterPro" id="IPR003439">
    <property type="entry name" value="ABC_transporter-like_ATP-bd"/>
</dbReference>
<dbReference type="PANTHER" id="PTHR43514:SF4">
    <property type="entry name" value="ABC TRANSPORTER I FAMILY MEMBER 10"/>
    <property type="match status" value="1"/>
</dbReference>
<evidence type="ECO:0000256" key="5">
    <source>
        <dbReference type="ARBA" id="ARBA00022741"/>
    </source>
</evidence>
<evidence type="ECO:0000256" key="3">
    <source>
        <dbReference type="ARBA" id="ARBA00022505"/>
    </source>
</evidence>
<dbReference type="NCBIfam" id="TIGR02142">
    <property type="entry name" value="modC_ABC"/>
    <property type="match status" value="1"/>
</dbReference>
<dbReference type="NCBIfam" id="NF008355">
    <property type="entry name" value="PRK11144.1"/>
    <property type="match status" value="1"/>
</dbReference>
<dbReference type="PROSITE" id="PS51866">
    <property type="entry name" value="MOP"/>
    <property type="match status" value="1"/>
</dbReference>
<evidence type="ECO:0000256" key="6">
    <source>
        <dbReference type="ARBA" id="ARBA00022840"/>
    </source>
</evidence>
<sequence length="366" mass="40950">MSTKAAQKRLKMCFTQQLGDLALAIDLDVPMQGITAIFGRSGAGKTSLVNVLSGLSHPDDGYIQLGERVLFNSQQGVALSADKRNIGYVFQDARLFPHYTVKGNLNYGVKKTDQQHFDDVVNLLGIEPLLQRYPASLSGGEKQRVAIGRALLTKPDMLLMDEPLASLDMPRKQELMPYLEKLAKEVNTPIIYVTHSLDEILRLADSMVMLNQGKVLISGHVNSVWSSPEMRPWLPVKEQSSLLSARVNINHPRYALTQVMLSHDASLWVTQLPHQRGEWIRVRIFSNDVSIARHYPQTSSIRNILAARIDKIHYADKERVEVKLRIGETHLWANITAWAADELALKVGDQVFAQIKGVSVTKDDLA</sequence>
<dbReference type="GO" id="GO:0005524">
    <property type="term" value="F:ATP binding"/>
    <property type="evidence" value="ECO:0007669"/>
    <property type="project" value="UniProtKB-KW"/>
</dbReference>
<keyword evidence="12" id="KW-0378">Hydrolase</keyword>
<evidence type="ECO:0000313" key="12">
    <source>
        <dbReference type="EMBL" id="SKA49154.1"/>
    </source>
</evidence>
<protein>
    <submittedName>
        <fullName evidence="12">Sulfate/thiosulfate import ATP-binding protein CysA</fullName>
        <ecNumber evidence="12">3.6.3.25</ecNumber>
    </submittedName>
</protein>
<evidence type="ECO:0000313" key="13">
    <source>
        <dbReference type="Proteomes" id="UP000191116"/>
    </source>
</evidence>
<keyword evidence="2" id="KW-1003">Cell membrane</keyword>
<dbReference type="OrthoDB" id="9802264at2"/>
<reference evidence="12 13" key="1">
    <citation type="submission" date="2017-02" db="EMBL/GenBank/DDBJ databases">
        <authorList>
            <person name="Peterson S.W."/>
        </authorList>
    </citation>
    <scope>NUCLEOTIDE SEQUENCE [LARGE SCALE GENOMIC DNA]</scope>
    <source>
        <strain evidence="12 13">CECT 9189</strain>
    </source>
</reference>
<dbReference type="PANTHER" id="PTHR43514">
    <property type="entry name" value="ABC TRANSPORTER I FAMILY MEMBER 10"/>
    <property type="match status" value="1"/>
</dbReference>
<evidence type="ECO:0000256" key="8">
    <source>
        <dbReference type="ARBA" id="ARBA00023136"/>
    </source>
</evidence>
<feature type="domain" description="Mop" evidence="11">
    <location>
        <begin position="298"/>
        <end position="364"/>
    </location>
</feature>
<dbReference type="InterPro" id="IPR011868">
    <property type="entry name" value="ModC_ABC_ATP-bd"/>
</dbReference>
<dbReference type="InterPro" id="IPR005116">
    <property type="entry name" value="Transp-assoc_OB_typ1"/>
</dbReference>
<dbReference type="RefSeq" id="WP_080175635.1">
    <property type="nucleotide sequence ID" value="NZ_AP024855.1"/>
</dbReference>
<dbReference type="InterPro" id="IPR008995">
    <property type="entry name" value="Mo/tungstate-bd_C_term_dom"/>
</dbReference>
<dbReference type="Pfam" id="PF03459">
    <property type="entry name" value="TOBE"/>
    <property type="match status" value="1"/>
</dbReference>
<dbReference type="GO" id="GO:0016887">
    <property type="term" value="F:ATP hydrolysis activity"/>
    <property type="evidence" value="ECO:0007669"/>
    <property type="project" value="InterPro"/>
</dbReference>
<dbReference type="GO" id="GO:0016020">
    <property type="term" value="C:membrane"/>
    <property type="evidence" value="ECO:0007669"/>
    <property type="project" value="InterPro"/>
</dbReference>
<dbReference type="GO" id="GO:0015098">
    <property type="term" value="F:molybdate ion transmembrane transporter activity"/>
    <property type="evidence" value="ECO:0007669"/>
    <property type="project" value="InterPro"/>
</dbReference>
<dbReference type="InterPro" id="IPR017871">
    <property type="entry name" value="ABC_transporter-like_CS"/>
</dbReference>
<organism evidence="12 13">
    <name type="scientific">Photobacterium toruni</name>
    <dbReference type="NCBI Taxonomy" id="1935446"/>
    <lineage>
        <taxon>Bacteria</taxon>
        <taxon>Pseudomonadati</taxon>
        <taxon>Pseudomonadota</taxon>
        <taxon>Gammaproteobacteria</taxon>
        <taxon>Vibrionales</taxon>
        <taxon>Vibrionaceae</taxon>
        <taxon>Photobacterium</taxon>
    </lineage>
</organism>
<dbReference type="FunFam" id="3.40.50.300:FF:000634">
    <property type="entry name" value="Molybdenum import ATP-binding protein ModC"/>
    <property type="match status" value="1"/>
</dbReference>
<keyword evidence="5" id="KW-0547">Nucleotide-binding</keyword>
<evidence type="ECO:0000256" key="2">
    <source>
        <dbReference type="ARBA" id="ARBA00022475"/>
    </source>
</evidence>
<dbReference type="Pfam" id="PF00005">
    <property type="entry name" value="ABC_tran"/>
    <property type="match status" value="1"/>
</dbReference>
<keyword evidence="1" id="KW-0813">Transport</keyword>
<evidence type="ECO:0000256" key="7">
    <source>
        <dbReference type="ARBA" id="ARBA00022967"/>
    </source>
</evidence>
<dbReference type="SUPFAM" id="SSF52540">
    <property type="entry name" value="P-loop containing nucleoside triphosphate hydrolases"/>
    <property type="match status" value="1"/>
</dbReference>
<dbReference type="GO" id="GO:0140359">
    <property type="term" value="F:ABC-type transporter activity"/>
    <property type="evidence" value="ECO:0007669"/>
    <property type="project" value="InterPro"/>
</dbReference>
<dbReference type="InterPro" id="IPR004606">
    <property type="entry name" value="Mop_domain"/>
</dbReference>